<dbReference type="InterPro" id="IPR003423">
    <property type="entry name" value="OMP_efflux"/>
</dbReference>
<dbReference type="PANTHER" id="PTHR30203:SF30">
    <property type="entry name" value="OUTER MEMBRANE PROTEIN-RELATED"/>
    <property type="match status" value="1"/>
</dbReference>
<proteinExistence type="inferred from homology"/>
<dbReference type="NCBIfam" id="TIGR01845">
    <property type="entry name" value="outer_NodT"/>
    <property type="match status" value="1"/>
</dbReference>
<gene>
    <name evidence="3" type="ORF">BLX24_19780</name>
</gene>
<evidence type="ECO:0000256" key="1">
    <source>
        <dbReference type="ARBA" id="ARBA00007613"/>
    </source>
</evidence>
<evidence type="ECO:0000313" key="4">
    <source>
        <dbReference type="Proteomes" id="UP000181790"/>
    </source>
</evidence>
<keyword evidence="2" id="KW-0449">Lipoprotein</keyword>
<comment type="similarity">
    <text evidence="1 2">Belongs to the outer membrane factor (OMF) (TC 1.B.17) family.</text>
</comment>
<keyword evidence="2" id="KW-0812">Transmembrane</keyword>
<accession>A0A1S2VFD8</accession>
<dbReference type="OrthoDB" id="9770517at2"/>
<keyword evidence="2" id="KW-0472">Membrane</keyword>
<protein>
    <submittedName>
        <fullName evidence="3">RND transporter</fullName>
    </submittedName>
</protein>
<dbReference type="Proteomes" id="UP000181790">
    <property type="component" value="Unassembled WGS sequence"/>
</dbReference>
<dbReference type="InterPro" id="IPR010131">
    <property type="entry name" value="MdtP/NodT-like"/>
</dbReference>
<comment type="caution">
    <text evidence="3">The sequence shown here is derived from an EMBL/GenBank/DDBJ whole genome shotgun (WGS) entry which is preliminary data.</text>
</comment>
<dbReference type="AlphaFoldDB" id="A0A1S2VFD8"/>
<comment type="subcellular location">
    <subcellularLocation>
        <location evidence="2">Cell membrane</location>
        <topology evidence="2">Lipid-anchor</topology>
    </subcellularLocation>
</comment>
<dbReference type="GO" id="GO:0015562">
    <property type="term" value="F:efflux transmembrane transporter activity"/>
    <property type="evidence" value="ECO:0007669"/>
    <property type="project" value="InterPro"/>
</dbReference>
<evidence type="ECO:0000256" key="2">
    <source>
        <dbReference type="RuleBase" id="RU362097"/>
    </source>
</evidence>
<dbReference type="Gene3D" id="2.20.200.10">
    <property type="entry name" value="Outer membrane efflux proteins (OEP)"/>
    <property type="match status" value="1"/>
</dbReference>
<dbReference type="EMBL" id="MORL01000012">
    <property type="protein sequence ID" value="OIN57471.1"/>
    <property type="molecule type" value="Genomic_DNA"/>
</dbReference>
<name>A0A1S2VFD8_9BACT</name>
<sequence>MEQPFIKRLEIPRAKTIVTGLLLTGSLLTGCRTAIVPPASPTLSTPKTFSKSQDTTSVADLSWRTFFQDANLVSLIDTALTKNPDIQQAIQRITVARANVEYAKGLLAPQVNAVVSAGVDRYGKYTLNGVGNYDTNFSDRISGPRVIPNPTPDYFLGLRSSWELDIWGKLQNQRKSAQLRLLATEKSKHLITTALVAEVARLYYELLANDSELDIIQENIQLQERAVELVNVQKDAGRVTELAVQQFSAQLLNTRALEHQVEQDIVRLENQLNLLLGRYPQPIPRGKQLIQDQRLPSQISAGISSQMLGRRPDIRQAELEMEAANIDIAVAQAQFLPTLTLSPYLGFNAFRASVLFNPASLAAGILGGLAAPVFNRRLLKSNLLISEAQSKAAFYNYQKAVLTGFSEVSTSLKGLDNYRKVANLQNQEVNVLKQSVSVSNELFRGGYAAYLEVITAQRNVLEAQLALINTKRNQFTALIDLYRSLGGGWN</sequence>
<dbReference type="RefSeq" id="WP_071504932.1">
    <property type="nucleotide sequence ID" value="NZ_MORL01000012.1"/>
</dbReference>
<dbReference type="Gene3D" id="1.20.1600.10">
    <property type="entry name" value="Outer membrane efflux proteins (OEP)"/>
    <property type="match status" value="1"/>
</dbReference>
<keyword evidence="4" id="KW-1185">Reference proteome</keyword>
<dbReference type="GO" id="GO:0005886">
    <property type="term" value="C:plasma membrane"/>
    <property type="evidence" value="ECO:0007669"/>
    <property type="project" value="UniProtKB-SubCell"/>
</dbReference>
<dbReference type="Pfam" id="PF02321">
    <property type="entry name" value="OEP"/>
    <property type="match status" value="2"/>
</dbReference>
<keyword evidence="2" id="KW-0564">Palmitate</keyword>
<organism evidence="3 4">
    <name type="scientific">Arsenicibacter rosenii</name>
    <dbReference type="NCBI Taxonomy" id="1750698"/>
    <lineage>
        <taxon>Bacteria</taxon>
        <taxon>Pseudomonadati</taxon>
        <taxon>Bacteroidota</taxon>
        <taxon>Cytophagia</taxon>
        <taxon>Cytophagales</taxon>
        <taxon>Spirosomataceae</taxon>
        <taxon>Arsenicibacter</taxon>
    </lineage>
</organism>
<dbReference type="SUPFAM" id="SSF56954">
    <property type="entry name" value="Outer membrane efflux proteins (OEP)"/>
    <property type="match status" value="1"/>
</dbReference>
<keyword evidence="2" id="KW-1134">Transmembrane beta strand</keyword>
<dbReference type="PANTHER" id="PTHR30203">
    <property type="entry name" value="OUTER MEMBRANE CATION EFFLUX PROTEIN"/>
    <property type="match status" value="1"/>
</dbReference>
<reference evidence="3 4" key="1">
    <citation type="submission" date="2016-10" db="EMBL/GenBank/DDBJ databases">
        <title>Arsenicibacter rosenii gen. nov., sp. nov., an efficient arsenic-methylating bacterium isolated from an arsenic-contaminated paddy soil.</title>
        <authorList>
            <person name="Huang K."/>
        </authorList>
    </citation>
    <scope>NUCLEOTIDE SEQUENCE [LARGE SCALE GENOMIC DNA]</scope>
    <source>
        <strain evidence="3 4">SM-1</strain>
    </source>
</reference>
<dbReference type="PROSITE" id="PS51257">
    <property type="entry name" value="PROKAR_LIPOPROTEIN"/>
    <property type="match status" value="1"/>
</dbReference>
<evidence type="ECO:0000313" key="3">
    <source>
        <dbReference type="EMBL" id="OIN57471.1"/>
    </source>
</evidence>